<evidence type="ECO:0000313" key="2">
    <source>
        <dbReference type="EMBL" id="GIY10894.1"/>
    </source>
</evidence>
<feature type="compositionally biased region" description="Basic and acidic residues" evidence="1">
    <location>
        <begin position="21"/>
        <end position="39"/>
    </location>
</feature>
<keyword evidence="3" id="KW-1185">Reference proteome</keyword>
<feature type="compositionally biased region" description="Basic and acidic residues" evidence="1">
    <location>
        <begin position="63"/>
        <end position="72"/>
    </location>
</feature>
<reference evidence="2 3" key="1">
    <citation type="submission" date="2021-06" db="EMBL/GenBank/DDBJ databases">
        <title>Caerostris extrusa draft genome.</title>
        <authorList>
            <person name="Kono N."/>
            <person name="Arakawa K."/>
        </authorList>
    </citation>
    <scope>NUCLEOTIDE SEQUENCE [LARGE SCALE GENOMIC DNA]</scope>
</reference>
<feature type="compositionally biased region" description="Acidic residues" evidence="1">
    <location>
        <begin position="41"/>
        <end position="52"/>
    </location>
</feature>
<dbReference type="Proteomes" id="UP001054945">
    <property type="component" value="Unassembled WGS sequence"/>
</dbReference>
<evidence type="ECO:0000256" key="1">
    <source>
        <dbReference type="SAM" id="MobiDB-lite"/>
    </source>
</evidence>
<dbReference type="EMBL" id="BPLR01006576">
    <property type="protein sequence ID" value="GIY10894.1"/>
    <property type="molecule type" value="Genomic_DNA"/>
</dbReference>
<comment type="caution">
    <text evidence="2">The sequence shown here is derived from an EMBL/GenBank/DDBJ whole genome shotgun (WGS) entry which is preliminary data.</text>
</comment>
<accession>A0AAV4QNJ6</accession>
<name>A0AAV4QNJ6_CAEEX</name>
<evidence type="ECO:0000313" key="3">
    <source>
        <dbReference type="Proteomes" id="UP001054945"/>
    </source>
</evidence>
<protein>
    <submittedName>
        <fullName evidence="2">Uncharacterized protein</fullName>
    </submittedName>
</protein>
<dbReference type="AlphaFoldDB" id="A0AAV4QNJ6"/>
<feature type="region of interest" description="Disordered" evidence="1">
    <location>
        <begin position="21"/>
        <end position="72"/>
    </location>
</feature>
<sequence length="72" mass="8327">MRKACGASECCRKLFQLDQSHAKSKDGYFSKMKAEHPNTEENFEEEEEEDEKESGLSESSDDYPEKRQTSET</sequence>
<proteinExistence type="predicted"/>
<organism evidence="2 3">
    <name type="scientific">Caerostris extrusa</name>
    <name type="common">Bark spider</name>
    <name type="synonym">Caerostris bankana</name>
    <dbReference type="NCBI Taxonomy" id="172846"/>
    <lineage>
        <taxon>Eukaryota</taxon>
        <taxon>Metazoa</taxon>
        <taxon>Ecdysozoa</taxon>
        <taxon>Arthropoda</taxon>
        <taxon>Chelicerata</taxon>
        <taxon>Arachnida</taxon>
        <taxon>Araneae</taxon>
        <taxon>Araneomorphae</taxon>
        <taxon>Entelegynae</taxon>
        <taxon>Araneoidea</taxon>
        <taxon>Araneidae</taxon>
        <taxon>Caerostris</taxon>
    </lineage>
</organism>
<gene>
    <name evidence="2" type="ORF">CEXT_300001</name>
</gene>